<name>A0A6N3HZA5_CLOSY</name>
<proteinExistence type="predicted"/>
<gene>
    <name evidence="1" type="ORF">CSLFYP84_04421</name>
</gene>
<protein>
    <submittedName>
        <fullName evidence="1">Uncharacterized protein</fullName>
    </submittedName>
</protein>
<evidence type="ECO:0000313" key="1">
    <source>
        <dbReference type="EMBL" id="VYU81470.1"/>
    </source>
</evidence>
<dbReference type="RefSeq" id="WP_347138467.1">
    <property type="nucleotide sequence ID" value="NZ_JBDMHH010000013.1"/>
</dbReference>
<dbReference type="AlphaFoldDB" id="A0A6N3HZA5"/>
<organism evidence="1">
    <name type="scientific">Clostridium symbiosum</name>
    <name type="common">Bacteroides symbiosus</name>
    <dbReference type="NCBI Taxonomy" id="1512"/>
    <lineage>
        <taxon>Bacteria</taxon>
        <taxon>Bacillati</taxon>
        <taxon>Bacillota</taxon>
        <taxon>Clostridia</taxon>
        <taxon>Lachnospirales</taxon>
        <taxon>Lachnospiraceae</taxon>
        <taxon>Otoolea</taxon>
    </lineage>
</organism>
<reference evidence="1" key="1">
    <citation type="submission" date="2019-11" db="EMBL/GenBank/DDBJ databases">
        <authorList>
            <person name="Feng L."/>
        </authorList>
    </citation>
    <scope>NUCLEOTIDE SEQUENCE</scope>
    <source>
        <strain evidence="1">CsymbiosumLFYP84</strain>
    </source>
</reference>
<sequence length="118" mass="13235">MNQQPCSFYSFLRAVQGNWRNALFIQCSQAACPCEVSQSCQGFLLTADAEGIPLLMPVSEICRLTGESVEAADCRGLLDRKAFEAAYCQYIEWHTESGRECALLQLYHSTCGRICTYF</sequence>
<accession>A0A6N3HZA5</accession>
<dbReference type="EMBL" id="CACRUA010000081">
    <property type="protein sequence ID" value="VYU81470.1"/>
    <property type="molecule type" value="Genomic_DNA"/>
</dbReference>